<dbReference type="InterPro" id="IPR007077">
    <property type="entry name" value="TfoX_C"/>
</dbReference>
<dbReference type="Gene3D" id="3.30.1460.30">
    <property type="entry name" value="YgaC/TfoX-N like chaperone"/>
    <property type="match status" value="1"/>
</dbReference>
<keyword evidence="4" id="KW-1185">Reference proteome</keyword>
<dbReference type="RefSeq" id="WP_116631755.1">
    <property type="nucleotide sequence ID" value="NZ_QENU01000006.1"/>
</dbReference>
<evidence type="ECO:0000259" key="2">
    <source>
        <dbReference type="Pfam" id="PF04994"/>
    </source>
</evidence>
<accession>A0A2U0T6F7</accession>
<dbReference type="InterPro" id="IPR026256">
    <property type="entry name" value="TfoX-like_gammaprotbact"/>
</dbReference>
<organism evidence="3 4">
    <name type="scientific">Alitibacter langaaensis DSM 22999</name>
    <dbReference type="NCBI Taxonomy" id="1122935"/>
    <lineage>
        <taxon>Bacteria</taxon>
        <taxon>Pseudomonadati</taxon>
        <taxon>Pseudomonadota</taxon>
        <taxon>Gammaproteobacteria</taxon>
        <taxon>Pasteurellales</taxon>
        <taxon>Pasteurellaceae</taxon>
        <taxon>Alitibacter</taxon>
    </lineage>
</organism>
<name>A0A2U0T6F7_9PAST</name>
<sequence length="224" mass="25815">MQFLKSCTDKVRQLMTSILDDSVIIKPLFIGSGIFYDGFMFAIYINNAFHLKATGKLAEKLIENGAIPWVYAIRKERDTEPTYYRLPDIIYNDPIFLQKFVLLSINQMKAQKLLDELKQLSSIRKLPNLSVKHERALEKIGIPTVQKLKAIGAIQAFILLKKSGRDINISWFWAMLAALENKHVHVLTKEERENAFHKLNQALKKANMRAIRDAALYDNRADRP</sequence>
<evidence type="ECO:0000313" key="3">
    <source>
        <dbReference type="EMBL" id="PVX39183.1"/>
    </source>
</evidence>
<dbReference type="Gene3D" id="1.10.150.20">
    <property type="entry name" value="5' to 3' exonuclease, C-terminal subdomain"/>
    <property type="match status" value="1"/>
</dbReference>
<dbReference type="PIRSF" id="PIRSF028788">
    <property type="entry name" value="TfoX_Sxy"/>
    <property type="match status" value="1"/>
</dbReference>
<dbReference type="AlphaFoldDB" id="A0A2U0T6F7"/>
<dbReference type="SUPFAM" id="SSF159894">
    <property type="entry name" value="YgaC/TfoX-N like"/>
    <property type="match status" value="1"/>
</dbReference>
<dbReference type="OrthoDB" id="4225809at2"/>
<gene>
    <name evidence="3" type="ORF">C8D76_1065</name>
</gene>
<dbReference type="Pfam" id="PF04993">
    <property type="entry name" value="TfoX_N"/>
    <property type="match status" value="1"/>
</dbReference>
<comment type="caution">
    <text evidence="3">The sequence shown here is derived from an EMBL/GenBank/DDBJ whole genome shotgun (WGS) entry which is preliminary data.</text>
</comment>
<feature type="domain" description="TfoX C-terminal" evidence="2">
    <location>
        <begin position="122"/>
        <end position="194"/>
    </location>
</feature>
<dbReference type="Proteomes" id="UP000245909">
    <property type="component" value="Unassembled WGS sequence"/>
</dbReference>
<proteinExistence type="predicted"/>
<dbReference type="PANTHER" id="PTHR36121">
    <property type="entry name" value="PROTEIN SXY"/>
    <property type="match status" value="1"/>
</dbReference>
<dbReference type="EMBL" id="QENU01000006">
    <property type="protein sequence ID" value="PVX39183.1"/>
    <property type="molecule type" value="Genomic_DNA"/>
</dbReference>
<dbReference type="Pfam" id="PF04994">
    <property type="entry name" value="TfoX_C"/>
    <property type="match status" value="1"/>
</dbReference>
<protein>
    <submittedName>
        <fullName evidence="3">Regulator of competence-specific genes</fullName>
    </submittedName>
</protein>
<dbReference type="InterPro" id="IPR007076">
    <property type="entry name" value="TfoX_N"/>
</dbReference>
<dbReference type="GO" id="GO:0030420">
    <property type="term" value="P:establishment of competence for transformation"/>
    <property type="evidence" value="ECO:0007669"/>
    <property type="project" value="InterPro"/>
</dbReference>
<reference evidence="3 4" key="1">
    <citation type="submission" date="2018-05" db="EMBL/GenBank/DDBJ databases">
        <title>Genomic Encyclopedia of Type Strains, Phase IV (KMG-IV): sequencing the most valuable type-strain genomes for metagenomic binning, comparative biology and taxonomic classification.</title>
        <authorList>
            <person name="Goeker M."/>
        </authorList>
    </citation>
    <scope>NUCLEOTIDE SEQUENCE [LARGE SCALE GENOMIC DNA]</scope>
    <source>
        <strain evidence="3 4">DSM 22999</strain>
    </source>
</reference>
<evidence type="ECO:0000313" key="4">
    <source>
        <dbReference type="Proteomes" id="UP000245909"/>
    </source>
</evidence>
<dbReference type="PANTHER" id="PTHR36121:SF1">
    <property type="entry name" value="PROTEIN SXY"/>
    <property type="match status" value="1"/>
</dbReference>
<evidence type="ECO:0000259" key="1">
    <source>
        <dbReference type="Pfam" id="PF04993"/>
    </source>
</evidence>
<feature type="domain" description="TfoX N-terminal" evidence="1">
    <location>
        <begin position="23"/>
        <end position="106"/>
    </location>
</feature>
<dbReference type="InterPro" id="IPR047525">
    <property type="entry name" value="TfoX-like"/>
</dbReference>